<reference evidence="5 6" key="1">
    <citation type="submission" date="2019-07" db="EMBL/GenBank/DDBJ databases">
        <title>Genomic Encyclopedia of Type Strains, Phase IV (KMG-IV): sequencing the most valuable type-strain genomes for metagenomic binning, comparative biology and taxonomic classification.</title>
        <authorList>
            <person name="Goeker M."/>
        </authorList>
    </citation>
    <scope>NUCLEOTIDE SEQUENCE [LARGE SCALE GENOMIC DNA]</scope>
    <source>
        <strain evidence="5 6">DSM 18961</strain>
    </source>
</reference>
<sequence length="299" mass="35390">MNKEQTLEDLYEYRYNWIPDNLKEGIGHFNVFQLDDFIGKNPKPLSFNRRIYFKITLIFGKSRLHYADKVIDIKKQALVFSNPQIPYSWESIDDKQSGFFCVFTESFFKQFGKLTDYPIFQPNGNRVFELTDDQADIFKHIFREMFNEINSNYPYKYDVLRNLAFEAIHKAMKSQPLQLPETSVSNGSERISSLFMELLERQFPIENTNQRIVLRFASEYANRLNIHVNHLNRALKDNVKLSTKEIIANRITQEAKLLLKYTTWNISQIGYCLGFEDVSNFSLFFKKNTELSPSQFRKK</sequence>
<evidence type="ECO:0000256" key="3">
    <source>
        <dbReference type="ARBA" id="ARBA00023163"/>
    </source>
</evidence>
<dbReference type="GO" id="GO:0043565">
    <property type="term" value="F:sequence-specific DNA binding"/>
    <property type="evidence" value="ECO:0007669"/>
    <property type="project" value="InterPro"/>
</dbReference>
<proteinExistence type="predicted"/>
<dbReference type="OrthoDB" id="1096411at2"/>
<dbReference type="PANTHER" id="PTHR43280:SF32">
    <property type="entry name" value="TRANSCRIPTIONAL REGULATORY PROTEIN"/>
    <property type="match status" value="1"/>
</dbReference>
<evidence type="ECO:0000259" key="4">
    <source>
        <dbReference type="PROSITE" id="PS01124"/>
    </source>
</evidence>
<keyword evidence="2" id="KW-0238">DNA-binding</keyword>
<dbReference type="PANTHER" id="PTHR43280">
    <property type="entry name" value="ARAC-FAMILY TRANSCRIPTIONAL REGULATOR"/>
    <property type="match status" value="1"/>
</dbReference>
<name>A0A5S5DW94_9FLAO</name>
<dbReference type="Gene3D" id="1.10.10.60">
    <property type="entry name" value="Homeodomain-like"/>
    <property type="match status" value="1"/>
</dbReference>
<keyword evidence="6" id="KW-1185">Reference proteome</keyword>
<evidence type="ECO:0000313" key="5">
    <source>
        <dbReference type="EMBL" id="TYQ00184.1"/>
    </source>
</evidence>
<dbReference type="AlphaFoldDB" id="A0A5S5DW94"/>
<dbReference type="InterPro" id="IPR009057">
    <property type="entry name" value="Homeodomain-like_sf"/>
</dbReference>
<dbReference type="Proteomes" id="UP000323136">
    <property type="component" value="Unassembled WGS sequence"/>
</dbReference>
<feature type="domain" description="HTH araC/xylS-type" evidence="4">
    <location>
        <begin position="189"/>
        <end position="299"/>
    </location>
</feature>
<evidence type="ECO:0000313" key="6">
    <source>
        <dbReference type="Proteomes" id="UP000323136"/>
    </source>
</evidence>
<dbReference type="PROSITE" id="PS01124">
    <property type="entry name" value="HTH_ARAC_FAMILY_2"/>
    <property type="match status" value="1"/>
</dbReference>
<dbReference type="SUPFAM" id="SSF46689">
    <property type="entry name" value="Homeodomain-like"/>
    <property type="match status" value="1"/>
</dbReference>
<keyword evidence="3" id="KW-0804">Transcription</keyword>
<gene>
    <name evidence="5" type="ORF">C7447_101794</name>
</gene>
<keyword evidence="1" id="KW-0805">Transcription regulation</keyword>
<dbReference type="RefSeq" id="WP_148868933.1">
    <property type="nucleotide sequence ID" value="NZ_VNIA01000001.1"/>
</dbReference>
<protein>
    <submittedName>
        <fullName evidence="5">AraC family transcriptional regulator</fullName>
    </submittedName>
</protein>
<dbReference type="GO" id="GO:0003700">
    <property type="term" value="F:DNA-binding transcription factor activity"/>
    <property type="evidence" value="ECO:0007669"/>
    <property type="project" value="InterPro"/>
</dbReference>
<evidence type="ECO:0000256" key="1">
    <source>
        <dbReference type="ARBA" id="ARBA00023015"/>
    </source>
</evidence>
<evidence type="ECO:0000256" key="2">
    <source>
        <dbReference type="ARBA" id="ARBA00023125"/>
    </source>
</evidence>
<dbReference type="EMBL" id="VNIA01000001">
    <property type="protein sequence ID" value="TYQ00184.1"/>
    <property type="molecule type" value="Genomic_DNA"/>
</dbReference>
<dbReference type="Pfam" id="PF12833">
    <property type="entry name" value="HTH_18"/>
    <property type="match status" value="1"/>
</dbReference>
<organism evidence="5 6">
    <name type="scientific">Tenacibaculum adriaticum</name>
    <dbReference type="NCBI Taxonomy" id="413713"/>
    <lineage>
        <taxon>Bacteria</taxon>
        <taxon>Pseudomonadati</taxon>
        <taxon>Bacteroidota</taxon>
        <taxon>Flavobacteriia</taxon>
        <taxon>Flavobacteriales</taxon>
        <taxon>Flavobacteriaceae</taxon>
        <taxon>Tenacibaculum</taxon>
    </lineage>
</organism>
<accession>A0A5S5DW94</accession>
<comment type="caution">
    <text evidence="5">The sequence shown here is derived from an EMBL/GenBank/DDBJ whole genome shotgun (WGS) entry which is preliminary data.</text>
</comment>
<dbReference type="SMART" id="SM00342">
    <property type="entry name" value="HTH_ARAC"/>
    <property type="match status" value="1"/>
</dbReference>
<dbReference type="InterPro" id="IPR018060">
    <property type="entry name" value="HTH_AraC"/>
</dbReference>